<evidence type="ECO:0000256" key="5">
    <source>
        <dbReference type="ARBA" id="ARBA00022490"/>
    </source>
</evidence>
<comment type="caution">
    <text evidence="18">The sequence shown here is derived from an EMBL/GenBank/DDBJ whole genome shotgun (WGS) entry which is preliminary data.</text>
</comment>
<dbReference type="GO" id="GO:0005829">
    <property type="term" value="C:cytosol"/>
    <property type="evidence" value="ECO:0007669"/>
    <property type="project" value="TreeGrafter"/>
</dbReference>
<keyword evidence="11" id="KW-0411">Iron-sulfur</keyword>
<evidence type="ECO:0000256" key="12">
    <source>
        <dbReference type="ARBA" id="ARBA00031213"/>
    </source>
</evidence>
<reference evidence="18 19" key="1">
    <citation type="submission" date="2019-09" db="EMBL/GenBank/DDBJ databases">
        <title>Genome sequence of Adhaeribacter sp. M2.</title>
        <authorList>
            <person name="Srinivasan S."/>
        </authorList>
    </citation>
    <scope>NUCLEOTIDE SEQUENCE [LARGE SCALE GENOMIC DNA]</scope>
    <source>
        <strain evidence="18 19">M2</strain>
    </source>
</reference>
<comment type="cofactor">
    <cofactor evidence="1">
        <name>[4Fe-4S] cluster</name>
        <dbReference type="ChEBI" id="CHEBI:49883"/>
    </cofactor>
</comment>
<dbReference type="EMBL" id="VTWT01000001">
    <property type="protein sequence ID" value="KAA9346138.1"/>
    <property type="molecule type" value="Genomic_DNA"/>
</dbReference>
<dbReference type="NCBIfam" id="TIGR00089">
    <property type="entry name" value="MiaB/RimO family radical SAM methylthiotransferase"/>
    <property type="match status" value="1"/>
</dbReference>
<dbReference type="SFLD" id="SFLDG01061">
    <property type="entry name" value="methylthiotransferase"/>
    <property type="match status" value="1"/>
</dbReference>
<dbReference type="GO" id="GO:0051539">
    <property type="term" value="F:4 iron, 4 sulfur cluster binding"/>
    <property type="evidence" value="ECO:0007669"/>
    <property type="project" value="UniProtKB-KW"/>
</dbReference>
<keyword evidence="8" id="KW-0819">tRNA processing</keyword>
<gene>
    <name evidence="18" type="primary">mtaB</name>
    <name evidence="18" type="ORF">F0P94_03380</name>
</gene>
<evidence type="ECO:0000256" key="13">
    <source>
        <dbReference type="ARBA" id="ARBA00051661"/>
    </source>
</evidence>
<evidence type="ECO:0000259" key="17">
    <source>
        <dbReference type="PROSITE" id="PS51918"/>
    </source>
</evidence>
<dbReference type="FunFam" id="3.80.30.20:FF:000001">
    <property type="entry name" value="tRNA-2-methylthio-N(6)-dimethylallyladenosine synthase 2"/>
    <property type="match status" value="1"/>
</dbReference>
<dbReference type="InterPro" id="IPR058240">
    <property type="entry name" value="rSAM_sf"/>
</dbReference>
<comment type="function">
    <text evidence="2">Catalyzes the methylthiolation of N6-threonylcarbamoyladenosine (t(6)A), leading to the formation of 2-methylthio-N6-threonylcarbamoyladenosine (ms(2)t(6)A) at position 37 in tRNAs that read codons beginning with adenine.</text>
</comment>
<evidence type="ECO:0000256" key="3">
    <source>
        <dbReference type="ARBA" id="ARBA00013273"/>
    </source>
</evidence>
<dbReference type="Gene3D" id="3.40.50.12160">
    <property type="entry name" value="Methylthiotransferase, N-terminal domain"/>
    <property type="match status" value="1"/>
</dbReference>
<dbReference type="FunFam" id="3.40.50.12160:FF:000004">
    <property type="entry name" value="Threonylcarbamoyladenosine tRNA methylthiotransferase MtaB"/>
    <property type="match status" value="1"/>
</dbReference>
<accession>A0A5N1JAU4</accession>
<organism evidence="18 19">
    <name type="scientific">Adhaeribacter soli</name>
    <dbReference type="NCBI Taxonomy" id="2607655"/>
    <lineage>
        <taxon>Bacteria</taxon>
        <taxon>Pseudomonadati</taxon>
        <taxon>Bacteroidota</taxon>
        <taxon>Cytophagia</taxon>
        <taxon>Cytophagales</taxon>
        <taxon>Hymenobacteraceae</taxon>
        <taxon>Adhaeribacter</taxon>
    </lineage>
</organism>
<evidence type="ECO:0000256" key="1">
    <source>
        <dbReference type="ARBA" id="ARBA00001966"/>
    </source>
</evidence>
<keyword evidence="7" id="KW-0949">S-adenosyl-L-methionine</keyword>
<dbReference type="InterPro" id="IPR038135">
    <property type="entry name" value="Methylthiotransferase_N_sf"/>
</dbReference>
<dbReference type="InterPro" id="IPR005840">
    <property type="entry name" value="Ribosomal_uS12_MeSTrfase_RimO"/>
</dbReference>
<evidence type="ECO:0000256" key="7">
    <source>
        <dbReference type="ARBA" id="ARBA00022691"/>
    </source>
</evidence>
<keyword evidence="10" id="KW-0408">Iron</keyword>
<dbReference type="InterPro" id="IPR006638">
    <property type="entry name" value="Elp3/MiaA/NifB-like_rSAM"/>
</dbReference>
<dbReference type="SFLD" id="SFLDG01082">
    <property type="entry name" value="B12-binding_domain_containing"/>
    <property type="match status" value="1"/>
</dbReference>
<dbReference type="InterPro" id="IPR007197">
    <property type="entry name" value="rSAM"/>
</dbReference>
<dbReference type="GO" id="GO:0046872">
    <property type="term" value="F:metal ion binding"/>
    <property type="evidence" value="ECO:0007669"/>
    <property type="project" value="UniProtKB-KW"/>
</dbReference>
<dbReference type="Proteomes" id="UP000326570">
    <property type="component" value="Unassembled WGS sequence"/>
</dbReference>
<keyword evidence="19" id="KW-1185">Reference proteome</keyword>
<dbReference type="NCBIfam" id="TIGR01579">
    <property type="entry name" value="MiaB-like-C"/>
    <property type="match status" value="1"/>
</dbReference>
<evidence type="ECO:0000256" key="14">
    <source>
        <dbReference type="ARBA" id="ARBA00061574"/>
    </source>
</evidence>
<dbReference type="InterPro" id="IPR023404">
    <property type="entry name" value="rSAM_horseshoe"/>
</dbReference>
<protein>
    <recommendedName>
        <fullName evidence="15">Threonylcarbamoyladenosine tRNA methylthiotransferase MtaB</fullName>
        <ecNumber evidence="3">2.8.4.5</ecNumber>
    </recommendedName>
    <alternativeName>
        <fullName evidence="12">tRNA-t(6)A37 methylthiotransferase</fullName>
    </alternativeName>
</protein>
<dbReference type="PANTHER" id="PTHR43837">
    <property type="entry name" value="RIBOSOMAL PROTEIN S12 METHYLTHIOTRANSFERASE RIMO"/>
    <property type="match status" value="1"/>
</dbReference>
<evidence type="ECO:0000256" key="11">
    <source>
        <dbReference type="ARBA" id="ARBA00023014"/>
    </source>
</evidence>
<keyword evidence="6 18" id="KW-0808">Transferase</keyword>
<dbReference type="InterPro" id="IPR013848">
    <property type="entry name" value="Methylthiotransferase_N"/>
</dbReference>
<evidence type="ECO:0000256" key="6">
    <source>
        <dbReference type="ARBA" id="ARBA00022679"/>
    </source>
</evidence>
<name>A0A5N1JAU4_9BACT</name>
<dbReference type="PROSITE" id="PS51918">
    <property type="entry name" value="RADICAL_SAM"/>
    <property type="match status" value="1"/>
</dbReference>
<feature type="domain" description="Radical SAM core" evidence="17">
    <location>
        <begin position="138"/>
        <end position="374"/>
    </location>
</feature>
<evidence type="ECO:0000313" key="18">
    <source>
        <dbReference type="EMBL" id="KAA9346138.1"/>
    </source>
</evidence>
<evidence type="ECO:0000256" key="10">
    <source>
        <dbReference type="ARBA" id="ARBA00023004"/>
    </source>
</evidence>
<sequence>MSKKVAFYTLGCKLNFSETSTISRLFTERGFQKVDFQEAADIYIINTCSVTDNADKKCRKVVKEALKHSPDAFVAIVGCYAQLKPQEISEIPGVDAVLGAAEKFQLVDLLGTFEKKDKSAIFHSPVSTANTFHNSYSFGDRTRTFLKVQDGCDYSCTFCTIPQARGKSRSDTVENILRSANEIAESGVKEIVLTGVNLGDFGIQEDKGRVETFYQLAKALDEKVEGIERFRISSIEPNLLTDEIISLVANSKKFMPHFHIPLQSGSDKILKLMRRRYLRQVYTDRVASIKAQMPHCCIGVDVIVGFPCETEADFLETYNFLNELDISYLHVFPYSERDNTLAENMPGVVPQKERNRRADMLRILSEKKKRFFYEQHIGMETNVLFEADITNGLMEGFTENYIRVAVKYDPILVNETKRVKLTGLNAQGLMEVEEAELEVLKH</sequence>
<dbReference type="SFLD" id="SFLDS00029">
    <property type="entry name" value="Radical_SAM"/>
    <property type="match status" value="1"/>
</dbReference>
<evidence type="ECO:0000256" key="15">
    <source>
        <dbReference type="ARBA" id="ARBA00069898"/>
    </source>
</evidence>
<evidence type="ECO:0000259" key="16">
    <source>
        <dbReference type="PROSITE" id="PS51449"/>
    </source>
</evidence>
<dbReference type="Pfam" id="PF04055">
    <property type="entry name" value="Radical_SAM"/>
    <property type="match status" value="1"/>
</dbReference>
<dbReference type="CDD" id="cd01335">
    <property type="entry name" value="Radical_SAM"/>
    <property type="match status" value="1"/>
</dbReference>
<evidence type="ECO:0000256" key="8">
    <source>
        <dbReference type="ARBA" id="ARBA00022694"/>
    </source>
</evidence>
<comment type="similarity">
    <text evidence="14">Belongs to the methylthiotransferase family. MtaB subfamily.</text>
</comment>
<dbReference type="AlphaFoldDB" id="A0A5N1JAU4"/>
<dbReference type="SMART" id="SM00729">
    <property type="entry name" value="Elp3"/>
    <property type="match status" value="1"/>
</dbReference>
<dbReference type="Gene3D" id="3.80.30.20">
    <property type="entry name" value="tm_1862 like domain"/>
    <property type="match status" value="1"/>
</dbReference>
<dbReference type="InterPro" id="IPR020612">
    <property type="entry name" value="Methylthiotransferase_CS"/>
</dbReference>
<dbReference type="GO" id="GO:0035598">
    <property type="term" value="F:tRNA (N(6)-L-threonylcarbamoyladenosine(37)-C(2))-methylthiotransferase activity"/>
    <property type="evidence" value="ECO:0007669"/>
    <property type="project" value="UniProtKB-EC"/>
</dbReference>
<evidence type="ECO:0000256" key="2">
    <source>
        <dbReference type="ARBA" id="ARBA00002399"/>
    </source>
</evidence>
<dbReference type="RefSeq" id="WP_150902281.1">
    <property type="nucleotide sequence ID" value="NZ_VTWT01000001.1"/>
</dbReference>
<dbReference type="PANTHER" id="PTHR43837:SF1">
    <property type="entry name" value="RIBOSOMAL PROTEIN US12 METHYLTHIOTRANSFERASE RIMO"/>
    <property type="match status" value="1"/>
</dbReference>
<proteinExistence type="inferred from homology"/>
<dbReference type="InterPro" id="IPR006467">
    <property type="entry name" value="MiaB-like_bact"/>
</dbReference>
<feature type="domain" description="MTTase N-terminal" evidence="16">
    <location>
        <begin position="3"/>
        <end position="115"/>
    </location>
</feature>
<dbReference type="EC" id="2.8.4.5" evidence="3"/>
<dbReference type="PROSITE" id="PS01278">
    <property type="entry name" value="MTTASE_RADICAL"/>
    <property type="match status" value="1"/>
</dbReference>
<keyword evidence="9" id="KW-0479">Metal-binding</keyword>
<keyword evidence="5" id="KW-0963">Cytoplasm</keyword>
<dbReference type="Pfam" id="PF00919">
    <property type="entry name" value="UPF0004"/>
    <property type="match status" value="1"/>
</dbReference>
<evidence type="ECO:0000313" key="19">
    <source>
        <dbReference type="Proteomes" id="UP000326570"/>
    </source>
</evidence>
<dbReference type="SUPFAM" id="SSF102114">
    <property type="entry name" value="Radical SAM enzymes"/>
    <property type="match status" value="1"/>
</dbReference>
<keyword evidence="4" id="KW-0004">4Fe-4S</keyword>
<evidence type="ECO:0000256" key="9">
    <source>
        <dbReference type="ARBA" id="ARBA00022723"/>
    </source>
</evidence>
<comment type="catalytic activity">
    <reaction evidence="13">
        <text>N(6)-L-threonylcarbamoyladenosine(37) in tRNA + (sulfur carrier)-SH + AH2 + 2 S-adenosyl-L-methionine = 2-methylsulfanyl-N(6)-L-threonylcarbamoyladenosine(37) in tRNA + (sulfur carrier)-H + 5'-deoxyadenosine + L-methionine + A + S-adenosyl-L-homocysteine + 2 H(+)</text>
        <dbReference type="Rhea" id="RHEA:37075"/>
        <dbReference type="Rhea" id="RHEA-COMP:10163"/>
        <dbReference type="Rhea" id="RHEA-COMP:11092"/>
        <dbReference type="Rhea" id="RHEA-COMP:14737"/>
        <dbReference type="Rhea" id="RHEA-COMP:14739"/>
        <dbReference type="ChEBI" id="CHEBI:13193"/>
        <dbReference type="ChEBI" id="CHEBI:15378"/>
        <dbReference type="ChEBI" id="CHEBI:17319"/>
        <dbReference type="ChEBI" id="CHEBI:17499"/>
        <dbReference type="ChEBI" id="CHEBI:29917"/>
        <dbReference type="ChEBI" id="CHEBI:57844"/>
        <dbReference type="ChEBI" id="CHEBI:57856"/>
        <dbReference type="ChEBI" id="CHEBI:59789"/>
        <dbReference type="ChEBI" id="CHEBI:64428"/>
        <dbReference type="ChEBI" id="CHEBI:74418"/>
        <dbReference type="ChEBI" id="CHEBI:74420"/>
        <dbReference type="EC" id="2.8.4.5"/>
    </reaction>
</comment>
<dbReference type="GO" id="GO:0035599">
    <property type="term" value="F:aspartic acid methylthiotransferase activity"/>
    <property type="evidence" value="ECO:0007669"/>
    <property type="project" value="TreeGrafter"/>
</dbReference>
<dbReference type="InterPro" id="IPR005839">
    <property type="entry name" value="Methylthiotransferase"/>
</dbReference>
<evidence type="ECO:0000256" key="4">
    <source>
        <dbReference type="ARBA" id="ARBA00022485"/>
    </source>
</evidence>
<dbReference type="PROSITE" id="PS51449">
    <property type="entry name" value="MTTASE_N"/>
    <property type="match status" value="1"/>
</dbReference>